<evidence type="ECO:0000256" key="2">
    <source>
        <dbReference type="SAM" id="SignalP"/>
    </source>
</evidence>
<dbReference type="RefSeq" id="XP_001226833.1">
    <property type="nucleotide sequence ID" value="XM_001226832.1"/>
</dbReference>
<dbReference type="Proteomes" id="UP000001056">
    <property type="component" value="Unassembled WGS sequence"/>
</dbReference>
<feature type="compositionally biased region" description="Low complexity" evidence="1">
    <location>
        <begin position="339"/>
        <end position="354"/>
    </location>
</feature>
<feature type="compositionally biased region" description="Acidic residues" evidence="1">
    <location>
        <begin position="294"/>
        <end position="314"/>
    </location>
</feature>
<keyword evidence="2" id="KW-0732">Signal</keyword>
<dbReference type="OrthoDB" id="4590766at2759"/>
<gene>
    <name evidence="4" type="ORF">CHGG_08906</name>
</gene>
<dbReference type="VEuPathDB" id="FungiDB:CHGG_08906"/>
<keyword evidence="5" id="KW-1185">Reference proteome</keyword>
<protein>
    <recommendedName>
        <fullName evidence="3">HNH nuclease domain-containing protein</fullName>
    </recommendedName>
</protein>
<reference evidence="5" key="1">
    <citation type="journal article" date="2015" name="Genome Announc.">
        <title>Draft genome sequence of the cellulolytic fungus Chaetomium globosum.</title>
        <authorList>
            <person name="Cuomo C.A."/>
            <person name="Untereiner W.A."/>
            <person name="Ma L.-J."/>
            <person name="Grabherr M."/>
            <person name="Birren B.W."/>
        </authorList>
    </citation>
    <scope>NUCLEOTIDE SEQUENCE [LARGE SCALE GENOMIC DNA]</scope>
    <source>
        <strain evidence="5">ATCC 6205 / CBS 148.51 / DSM 1962 / NBRC 6347 / NRRL 1970</strain>
    </source>
</reference>
<evidence type="ECO:0000313" key="4">
    <source>
        <dbReference type="EMBL" id="EAQ84892.1"/>
    </source>
</evidence>
<evidence type="ECO:0000256" key="1">
    <source>
        <dbReference type="SAM" id="MobiDB-lite"/>
    </source>
</evidence>
<evidence type="ECO:0000259" key="3">
    <source>
        <dbReference type="Pfam" id="PF13391"/>
    </source>
</evidence>
<feature type="domain" description="HNH nuclease" evidence="3">
    <location>
        <begin position="76"/>
        <end position="141"/>
    </location>
</feature>
<feature type="region of interest" description="Disordered" evidence="1">
    <location>
        <begin position="144"/>
        <end position="165"/>
    </location>
</feature>
<dbReference type="GeneID" id="4395452"/>
<dbReference type="Pfam" id="PF13391">
    <property type="entry name" value="HNH_2"/>
    <property type="match status" value="1"/>
</dbReference>
<dbReference type="EMBL" id="CH408034">
    <property type="protein sequence ID" value="EAQ84892.1"/>
    <property type="molecule type" value="Genomic_DNA"/>
</dbReference>
<feature type="signal peptide" evidence="2">
    <location>
        <begin position="1"/>
        <end position="20"/>
    </location>
</feature>
<sequence>MLEYLPLLWVGALPAPCVSGHGTRSPSQPNSTVEMAMEMTMEMAMKMKNLNVDLDAAHHTAPLKGKIAALARDGTCRISGYGDAVEAAHLVPLANRHWFSSNNMARYCRFPTDPHPISDERNLITLRRDLHHLLDTRRFTLAAKPVSASPQPSSPTTPPPGAHAPTAQLSLHVMLSSPSGQLADLYHNRVLQLVRGIAVEFLFARFAWTLFADETMPFLSGAVRHNVLLFDPAEGRLGEDSLRAAEVRERAANVFEMCYSSRSVSPRKRSRPGHSLALTDAEGFELGAASEMGGPDEEEADWDASEVDDESDEEQWTRGRRRKRSHGASGREDNNTAPSLGASSVSVSGASIASVREELLLGADDGGKGPTPTTRPKSGTSRRRMRSGKMGV</sequence>
<feature type="compositionally biased region" description="Basic residues" evidence="1">
    <location>
        <begin position="380"/>
        <end position="392"/>
    </location>
</feature>
<feature type="chain" id="PRO_5004208575" description="HNH nuclease domain-containing protein" evidence="2">
    <location>
        <begin position="21"/>
        <end position="392"/>
    </location>
</feature>
<dbReference type="HOGENOM" id="CLU_703988_0_0_1"/>
<dbReference type="eggNOG" id="ENOG502S5NF">
    <property type="taxonomic scope" value="Eukaryota"/>
</dbReference>
<accession>Q2GSZ8</accession>
<dbReference type="InterPro" id="IPR003615">
    <property type="entry name" value="HNH_nuc"/>
</dbReference>
<evidence type="ECO:0000313" key="5">
    <source>
        <dbReference type="Proteomes" id="UP000001056"/>
    </source>
</evidence>
<organism evidence="4 5">
    <name type="scientific">Chaetomium globosum (strain ATCC 6205 / CBS 148.51 / DSM 1962 / NBRC 6347 / NRRL 1970)</name>
    <name type="common">Soil fungus</name>
    <dbReference type="NCBI Taxonomy" id="306901"/>
    <lineage>
        <taxon>Eukaryota</taxon>
        <taxon>Fungi</taxon>
        <taxon>Dikarya</taxon>
        <taxon>Ascomycota</taxon>
        <taxon>Pezizomycotina</taxon>
        <taxon>Sordariomycetes</taxon>
        <taxon>Sordariomycetidae</taxon>
        <taxon>Sordariales</taxon>
        <taxon>Chaetomiaceae</taxon>
        <taxon>Chaetomium</taxon>
    </lineage>
</organism>
<dbReference type="AlphaFoldDB" id="Q2GSZ8"/>
<feature type="compositionally biased region" description="Pro residues" evidence="1">
    <location>
        <begin position="152"/>
        <end position="162"/>
    </location>
</feature>
<feature type="region of interest" description="Disordered" evidence="1">
    <location>
        <begin position="288"/>
        <end position="392"/>
    </location>
</feature>
<proteinExistence type="predicted"/>
<dbReference type="InParanoid" id="Q2GSZ8"/>
<name>Q2GSZ8_CHAGB</name>